<evidence type="ECO:0000313" key="1">
    <source>
        <dbReference type="EMBL" id="RXG13250.1"/>
    </source>
</evidence>
<organism evidence="1 2">
    <name type="scientific">Leeuwenhoekiella aestuarii</name>
    <dbReference type="NCBI Taxonomy" id="2249426"/>
    <lineage>
        <taxon>Bacteria</taxon>
        <taxon>Pseudomonadati</taxon>
        <taxon>Bacteroidota</taxon>
        <taxon>Flavobacteriia</taxon>
        <taxon>Flavobacteriales</taxon>
        <taxon>Flavobacteriaceae</taxon>
        <taxon>Leeuwenhoekiella</taxon>
    </lineage>
</organism>
<accession>A0A4Q0NRJ9</accession>
<keyword evidence="2" id="KW-1185">Reference proteome</keyword>
<reference evidence="1 2" key="1">
    <citation type="submission" date="2018-07" db="EMBL/GenBank/DDBJ databases">
        <title>Leeuwenhoekiella genomics.</title>
        <authorList>
            <person name="Tahon G."/>
            <person name="Willems A."/>
        </authorList>
    </citation>
    <scope>NUCLEOTIDE SEQUENCE [LARGE SCALE GENOMIC DNA]</scope>
    <source>
        <strain evidence="1 2">R-50232</strain>
    </source>
</reference>
<dbReference type="EMBL" id="QOVI01000005">
    <property type="protein sequence ID" value="RXG13250.1"/>
    <property type="molecule type" value="Genomic_DNA"/>
</dbReference>
<dbReference type="AlphaFoldDB" id="A0A4Q0NRJ9"/>
<proteinExistence type="predicted"/>
<dbReference type="RefSeq" id="WP_128762028.1">
    <property type="nucleotide sequence ID" value="NZ_QOVI01000005.1"/>
</dbReference>
<sequence>MKRIIFILISLGIVSFKLQGQSFNIDKDTLQRTGKTGIYTFSILKAKLPTQDAKNYILELNPDSKSSLNISDYILSYKPIDLTTLEDKEKISFYLELKEDSIQDRPRNLLLNLTLNDTVKKEKTNTDQLDLHILPFSKVNTQYAYLAYIGTNFDLVDGIKTNNLFFAANVYLDPMPKKTGWYLSLYGNRTFTATDSTQVSGREQRIERINADSVLVYRENATLVRTSVSDNLGAHTSFLWNLTNFNSNTKLMVSASTEFIWRRTQVNSLYKDGVPTDTVGIARPIRTSIIQPPNNFTTYSNEFSFNIGPGLFLSHQTKNMSVRLQVSSGYISEYIPRYKTLNSVLERNYHNQSDVYFLGRAWITEATSGITLQAEVTNTLIHPRPFFSVTLSKAINFKNLGTIFSPITTR</sequence>
<dbReference type="Proteomes" id="UP000289821">
    <property type="component" value="Unassembled WGS sequence"/>
</dbReference>
<comment type="caution">
    <text evidence="1">The sequence shown here is derived from an EMBL/GenBank/DDBJ whole genome shotgun (WGS) entry which is preliminary data.</text>
</comment>
<protein>
    <submittedName>
        <fullName evidence="1">Uncharacterized protein</fullName>
    </submittedName>
</protein>
<name>A0A4Q0NRJ9_9FLAO</name>
<gene>
    <name evidence="1" type="ORF">DSM04_105228</name>
</gene>
<evidence type="ECO:0000313" key="2">
    <source>
        <dbReference type="Proteomes" id="UP000289821"/>
    </source>
</evidence>